<dbReference type="InterPro" id="IPR038765">
    <property type="entry name" value="Papain-like_cys_pep_sf"/>
</dbReference>
<feature type="coiled-coil region" evidence="7">
    <location>
        <begin position="347"/>
        <end position="403"/>
    </location>
</feature>
<comment type="catalytic activity">
    <reaction evidence="1 6">
        <text>Thiol-dependent hydrolysis of ester, thioester, amide, peptide and isopeptide bonds formed by the C-terminal Gly of ubiquitin (a 76-residue protein attached to proteins as an intracellular targeting signal).</text>
        <dbReference type="EC" id="3.4.19.12"/>
    </reaction>
</comment>
<evidence type="ECO:0000256" key="5">
    <source>
        <dbReference type="ARBA" id="ARBA00022807"/>
    </source>
</evidence>
<dbReference type="InterPro" id="IPR044635">
    <property type="entry name" value="UBP14-like"/>
</dbReference>
<dbReference type="PANTHER" id="PTHR43982">
    <property type="entry name" value="UBIQUITIN CARBOXYL-TERMINAL HYDROLASE"/>
    <property type="match status" value="1"/>
</dbReference>
<dbReference type="SMART" id="SM00213">
    <property type="entry name" value="UBQ"/>
    <property type="match status" value="1"/>
</dbReference>
<evidence type="ECO:0000313" key="10">
    <source>
        <dbReference type="EMBL" id="GAV27737.1"/>
    </source>
</evidence>
<keyword evidence="7" id="KW-0175">Coiled coil</keyword>
<evidence type="ECO:0000313" key="11">
    <source>
        <dbReference type="Proteomes" id="UP000186136"/>
    </source>
</evidence>
<dbReference type="EC" id="3.4.19.12" evidence="6"/>
<name>A0A1Q2YDV3_9ASCO</name>
<organism evidence="10 11">
    <name type="scientific">Pichia membranifaciens</name>
    <dbReference type="NCBI Taxonomy" id="4926"/>
    <lineage>
        <taxon>Eukaryota</taxon>
        <taxon>Fungi</taxon>
        <taxon>Dikarya</taxon>
        <taxon>Ascomycota</taxon>
        <taxon>Saccharomycotina</taxon>
        <taxon>Pichiomycetes</taxon>
        <taxon>Pichiales</taxon>
        <taxon>Pichiaceae</taxon>
        <taxon>Pichia</taxon>
    </lineage>
</organism>
<gene>
    <name evidence="10" type="ORF">PMKS-001205</name>
</gene>
<dbReference type="GO" id="GO:0070628">
    <property type="term" value="F:proteasome binding"/>
    <property type="evidence" value="ECO:0007669"/>
    <property type="project" value="TreeGrafter"/>
</dbReference>
<evidence type="ECO:0000256" key="4">
    <source>
        <dbReference type="ARBA" id="ARBA00022801"/>
    </source>
</evidence>
<protein>
    <recommendedName>
        <fullName evidence="6">Ubiquitin carboxyl-terminal hydrolase</fullName>
        <ecNumber evidence="6">3.4.19.12</ecNumber>
    </recommendedName>
</protein>
<keyword evidence="5 6" id="KW-0788">Thiol protease</keyword>
<dbReference type="Proteomes" id="UP000186136">
    <property type="component" value="Unassembled WGS sequence"/>
</dbReference>
<dbReference type="InterPro" id="IPR001394">
    <property type="entry name" value="Peptidase_C19_UCH"/>
</dbReference>
<comment type="caution">
    <text evidence="10">The sequence shown here is derived from an EMBL/GenBank/DDBJ whole genome shotgun (WGS) entry which is preliminary data.</text>
</comment>
<accession>A0A1Q2YDV3</accession>
<dbReference type="InterPro" id="IPR018200">
    <property type="entry name" value="USP_CS"/>
</dbReference>
<sequence>MSNSIPIKIKHAGKVYPIDVDLDESGLTLKMQVSSLTNVPPERQKILVRGGPLKDDAKLSKVGLKPNQAVMVLGTPLEQVLKKEDVSNVQFIEDRAKESGAVVNADLLNAPSGLTNLGNTCYLNSSIQLLHTITELRDQLSNTEFGTVVQDSELLLVANVKALFKRMDSGNEKKVVPLNMLASARNAFPQFQETSPEGFHKQQDAEEAYSQILSAVLNKFPDLKKYLDIELKTETRCLEDASEEVQYGFEESLKLNCHINSHVNFLMDGLKNGLKETIEKHSDNLNRNAKYEITRKIVRLPKYLTVHFVRFYWKRETNKKAKIMRKVQFPFQLDVTDLVDSNERERLIKARDAISEVEKENEEEYRQLKRFKPNQELTTREQYENQNEEMKKMRTKCHEKFKEMLKNLNGGYKEGENPSSLYELSGIIAHQGASADSGHYQAFIKDEEDLTGERWYKFNDDIVTLVSKEKIAALAGGSEGDSALVLIYKGVGI</sequence>
<dbReference type="InterPro" id="IPR019954">
    <property type="entry name" value="Ubiquitin_CS"/>
</dbReference>
<dbReference type="SUPFAM" id="SSF54236">
    <property type="entry name" value="Ubiquitin-like"/>
    <property type="match status" value="1"/>
</dbReference>
<proteinExistence type="inferred from homology"/>
<dbReference type="EMBL" id="BDGI01000044">
    <property type="protein sequence ID" value="GAV27737.1"/>
    <property type="molecule type" value="Genomic_DNA"/>
</dbReference>
<dbReference type="Gene3D" id="3.10.20.90">
    <property type="entry name" value="Phosphatidylinositol 3-kinase Catalytic Subunit, Chain A, domain 1"/>
    <property type="match status" value="1"/>
</dbReference>
<feature type="domain" description="Ubiquitin-like" evidence="8">
    <location>
        <begin position="3"/>
        <end position="73"/>
    </location>
</feature>
<dbReference type="PROSITE" id="PS00299">
    <property type="entry name" value="UBIQUITIN_1"/>
    <property type="match status" value="1"/>
</dbReference>
<dbReference type="GO" id="GO:0004843">
    <property type="term" value="F:cysteine-type deubiquitinase activity"/>
    <property type="evidence" value="ECO:0007669"/>
    <property type="project" value="UniProtKB-UniRule"/>
</dbReference>
<dbReference type="PROSITE" id="PS50053">
    <property type="entry name" value="UBIQUITIN_2"/>
    <property type="match status" value="1"/>
</dbReference>
<dbReference type="PROSITE" id="PS00973">
    <property type="entry name" value="USP_2"/>
    <property type="match status" value="1"/>
</dbReference>
<evidence type="ECO:0000256" key="7">
    <source>
        <dbReference type="SAM" id="Coils"/>
    </source>
</evidence>
<keyword evidence="4 6" id="KW-0378">Hydrolase</keyword>
<dbReference type="CDD" id="cd16104">
    <property type="entry name" value="Ubl_USP14_like"/>
    <property type="match status" value="1"/>
</dbReference>
<dbReference type="PROSITE" id="PS50235">
    <property type="entry name" value="USP_3"/>
    <property type="match status" value="1"/>
</dbReference>
<dbReference type="Pfam" id="PF00240">
    <property type="entry name" value="ubiquitin"/>
    <property type="match status" value="1"/>
</dbReference>
<evidence type="ECO:0000256" key="1">
    <source>
        <dbReference type="ARBA" id="ARBA00000707"/>
    </source>
</evidence>
<evidence type="ECO:0000259" key="8">
    <source>
        <dbReference type="PROSITE" id="PS50053"/>
    </source>
</evidence>
<dbReference type="PROSITE" id="PS00972">
    <property type="entry name" value="USP_1"/>
    <property type="match status" value="1"/>
</dbReference>
<dbReference type="AlphaFoldDB" id="A0A1Q2YDV3"/>
<dbReference type="InterPro" id="IPR029071">
    <property type="entry name" value="Ubiquitin-like_domsf"/>
</dbReference>
<feature type="domain" description="USP" evidence="9">
    <location>
        <begin position="112"/>
        <end position="491"/>
    </location>
</feature>
<evidence type="ECO:0000256" key="6">
    <source>
        <dbReference type="RuleBase" id="RU366025"/>
    </source>
</evidence>
<dbReference type="PANTHER" id="PTHR43982:SF1">
    <property type="entry name" value="UBIQUITIN CARBOXYL-TERMINAL HYDROLASE 14"/>
    <property type="match status" value="1"/>
</dbReference>
<dbReference type="Pfam" id="PF00443">
    <property type="entry name" value="UCH"/>
    <property type="match status" value="1"/>
</dbReference>
<dbReference type="GO" id="GO:0061136">
    <property type="term" value="P:regulation of proteasomal protein catabolic process"/>
    <property type="evidence" value="ECO:0007669"/>
    <property type="project" value="TreeGrafter"/>
</dbReference>
<dbReference type="InterPro" id="IPR000626">
    <property type="entry name" value="Ubiquitin-like_dom"/>
</dbReference>
<comment type="similarity">
    <text evidence="6">Belongs to the peptidase C19 family.</text>
</comment>
<evidence type="ECO:0000259" key="9">
    <source>
        <dbReference type="PROSITE" id="PS50235"/>
    </source>
</evidence>
<reference evidence="10 11" key="1">
    <citation type="submission" date="2016-08" db="EMBL/GenBank/DDBJ databases">
        <title>Whole genome shotgun sequence of Pichia membranifaciens KS47-1.</title>
        <authorList>
            <person name="Konishi M."/>
            <person name="Ishida M."/>
            <person name="Arakawa T."/>
            <person name="Kato Y."/>
            <person name="Horiuchi J."/>
        </authorList>
    </citation>
    <scope>NUCLEOTIDE SEQUENCE [LARGE SCALE GENOMIC DNA]</scope>
    <source>
        <strain evidence="10 11">KS47-1</strain>
    </source>
</reference>
<dbReference type="Gene3D" id="3.90.70.10">
    <property type="entry name" value="Cysteine proteinases"/>
    <property type="match status" value="1"/>
</dbReference>
<keyword evidence="3 6" id="KW-0833">Ubl conjugation pathway</keyword>
<dbReference type="GO" id="GO:0043161">
    <property type="term" value="P:proteasome-mediated ubiquitin-dependent protein catabolic process"/>
    <property type="evidence" value="ECO:0007669"/>
    <property type="project" value="InterPro"/>
</dbReference>
<evidence type="ECO:0000256" key="3">
    <source>
        <dbReference type="ARBA" id="ARBA00022786"/>
    </source>
</evidence>
<dbReference type="SUPFAM" id="SSF54001">
    <property type="entry name" value="Cysteine proteinases"/>
    <property type="match status" value="1"/>
</dbReference>
<dbReference type="GO" id="GO:0016579">
    <property type="term" value="P:protein deubiquitination"/>
    <property type="evidence" value="ECO:0007669"/>
    <property type="project" value="InterPro"/>
</dbReference>
<evidence type="ECO:0000256" key="2">
    <source>
        <dbReference type="ARBA" id="ARBA00022670"/>
    </source>
</evidence>
<keyword evidence="11" id="KW-1185">Reference proteome</keyword>
<dbReference type="InterPro" id="IPR028889">
    <property type="entry name" value="USP"/>
</dbReference>
<keyword evidence="2 6" id="KW-0645">Protease</keyword>
<dbReference type="OrthoDB" id="333239at2759"/>